<reference evidence="2 3" key="1">
    <citation type="submission" date="2019-11" db="EMBL/GenBank/DDBJ databases">
        <authorList>
            <person name="Li X.-J."/>
            <person name="Feng X.-M."/>
        </authorList>
    </citation>
    <scope>NUCLEOTIDE SEQUENCE [LARGE SCALE GENOMIC DNA]</scope>
    <source>
        <strain evidence="2 3">XMNu-373</strain>
    </source>
</reference>
<evidence type="ECO:0000313" key="3">
    <source>
        <dbReference type="Proteomes" id="UP000460435"/>
    </source>
</evidence>
<protein>
    <submittedName>
        <fullName evidence="2">DinB family protein</fullName>
    </submittedName>
</protein>
<accession>A0A7K3MAP8</accession>
<keyword evidence="3" id="KW-1185">Reference proteome</keyword>
<name>A0A7K3MAP8_9ACTN</name>
<dbReference type="InterPro" id="IPR034660">
    <property type="entry name" value="DinB/YfiT-like"/>
</dbReference>
<dbReference type="SUPFAM" id="SSF109854">
    <property type="entry name" value="DinB/YfiT-like putative metalloenzymes"/>
    <property type="match status" value="1"/>
</dbReference>
<comment type="caution">
    <text evidence="2">The sequence shown here is derived from an EMBL/GenBank/DDBJ whole genome shotgun (WGS) entry which is preliminary data.</text>
</comment>
<dbReference type="InterPro" id="IPR024775">
    <property type="entry name" value="DinB-like"/>
</dbReference>
<dbReference type="Proteomes" id="UP000460435">
    <property type="component" value="Unassembled WGS sequence"/>
</dbReference>
<sequence length="208" mass="22656">MMTPPRLVPLLAQYDHASQRLLARLRGPTMNSGDDVDVAVPPFTDGEYLWDPVPGSWSVRRKEDGPGPGATVLVGAGEWGRDGGRPHPYPPPITTIAWRMHHLTEMLLGRADWTVGDHSFTESEMIVSGDAASAITSLEEAIVSWRAALTAVDDDALDAVGHSTYPDGGDAEEPFLEIVWWVNQEVLHHGAEIALLRDLYRASAAVET</sequence>
<feature type="domain" description="DinB-like" evidence="1">
    <location>
        <begin position="88"/>
        <end position="193"/>
    </location>
</feature>
<proteinExistence type="predicted"/>
<dbReference type="Pfam" id="PF12867">
    <property type="entry name" value="DinB_2"/>
    <property type="match status" value="1"/>
</dbReference>
<organism evidence="2 3">
    <name type="scientific">Phytoactinopolyspora mesophila</name>
    <dbReference type="NCBI Taxonomy" id="2650750"/>
    <lineage>
        <taxon>Bacteria</taxon>
        <taxon>Bacillati</taxon>
        <taxon>Actinomycetota</taxon>
        <taxon>Actinomycetes</taxon>
        <taxon>Jiangellales</taxon>
        <taxon>Jiangellaceae</taxon>
        <taxon>Phytoactinopolyspora</taxon>
    </lineage>
</organism>
<evidence type="ECO:0000313" key="2">
    <source>
        <dbReference type="EMBL" id="NDL60391.1"/>
    </source>
</evidence>
<dbReference type="RefSeq" id="WP_162453092.1">
    <property type="nucleotide sequence ID" value="NZ_WLZY01000011.1"/>
</dbReference>
<dbReference type="AlphaFoldDB" id="A0A7K3MAP8"/>
<gene>
    <name evidence="2" type="ORF">F7O44_25270</name>
</gene>
<evidence type="ECO:0000259" key="1">
    <source>
        <dbReference type="Pfam" id="PF12867"/>
    </source>
</evidence>
<dbReference type="EMBL" id="WLZY01000011">
    <property type="protein sequence ID" value="NDL60391.1"/>
    <property type="molecule type" value="Genomic_DNA"/>
</dbReference>